<evidence type="ECO:0000259" key="7">
    <source>
        <dbReference type="PROSITE" id="PS50110"/>
    </source>
</evidence>
<dbReference type="AlphaFoldDB" id="A0A1G2IW85"/>
<evidence type="ECO:0000256" key="1">
    <source>
        <dbReference type="ARBA" id="ARBA00022553"/>
    </source>
</evidence>
<dbReference type="InterPro" id="IPR050595">
    <property type="entry name" value="Bact_response_regulator"/>
</dbReference>
<accession>A0A1G2IW85</accession>
<dbReference type="STRING" id="1802223.A2358_03950"/>
<organism evidence="8 9">
    <name type="scientific">Candidatus Staskawiczbacteria bacterium RIFOXYB1_FULL_37_44</name>
    <dbReference type="NCBI Taxonomy" id="1802223"/>
    <lineage>
        <taxon>Bacteria</taxon>
        <taxon>Candidatus Staskawicziibacteriota</taxon>
    </lineage>
</organism>
<evidence type="ECO:0000256" key="6">
    <source>
        <dbReference type="PROSITE-ProRule" id="PRU00169"/>
    </source>
</evidence>
<evidence type="ECO:0000256" key="5">
    <source>
        <dbReference type="ARBA" id="ARBA00023163"/>
    </source>
</evidence>
<dbReference type="CDD" id="cd17574">
    <property type="entry name" value="REC_OmpR"/>
    <property type="match status" value="1"/>
</dbReference>
<sequence>MEKTNKKILIVEDDKSFLWILKQSFTEEGFMVSFATDGQRGLDAAEREKPDLIILDILMPKVDGITLARELRKKGISSPIIFLTNLKDTEHIGEAVELGEGTDYVVKSDIHIDQIIEMVKKKLGAK</sequence>
<dbReference type="GO" id="GO:0003677">
    <property type="term" value="F:DNA binding"/>
    <property type="evidence" value="ECO:0007669"/>
    <property type="project" value="UniProtKB-KW"/>
</dbReference>
<keyword evidence="4" id="KW-0238">DNA-binding</keyword>
<name>A0A1G2IW85_9BACT</name>
<keyword evidence="2" id="KW-0902">Two-component regulatory system</keyword>
<dbReference type="GO" id="GO:0000160">
    <property type="term" value="P:phosphorelay signal transduction system"/>
    <property type="evidence" value="ECO:0007669"/>
    <property type="project" value="UniProtKB-KW"/>
</dbReference>
<evidence type="ECO:0000313" key="8">
    <source>
        <dbReference type="EMBL" id="OGZ79109.1"/>
    </source>
</evidence>
<evidence type="ECO:0000313" key="9">
    <source>
        <dbReference type="Proteomes" id="UP000178650"/>
    </source>
</evidence>
<feature type="modified residue" description="4-aspartylphosphate" evidence="6">
    <location>
        <position position="56"/>
    </location>
</feature>
<gene>
    <name evidence="8" type="ORF">A2358_03950</name>
</gene>
<keyword evidence="5" id="KW-0804">Transcription</keyword>
<comment type="caution">
    <text evidence="8">The sequence shown here is derived from an EMBL/GenBank/DDBJ whole genome shotgun (WGS) entry which is preliminary data.</text>
</comment>
<keyword evidence="3" id="KW-0805">Transcription regulation</keyword>
<evidence type="ECO:0000256" key="3">
    <source>
        <dbReference type="ARBA" id="ARBA00023015"/>
    </source>
</evidence>
<reference evidence="8 9" key="1">
    <citation type="journal article" date="2016" name="Nat. Commun.">
        <title>Thousands of microbial genomes shed light on interconnected biogeochemical processes in an aquifer system.</title>
        <authorList>
            <person name="Anantharaman K."/>
            <person name="Brown C.T."/>
            <person name="Hug L.A."/>
            <person name="Sharon I."/>
            <person name="Castelle C.J."/>
            <person name="Probst A.J."/>
            <person name="Thomas B.C."/>
            <person name="Singh A."/>
            <person name="Wilkins M.J."/>
            <person name="Karaoz U."/>
            <person name="Brodie E.L."/>
            <person name="Williams K.H."/>
            <person name="Hubbard S.S."/>
            <person name="Banfield J.F."/>
        </authorList>
    </citation>
    <scope>NUCLEOTIDE SEQUENCE [LARGE SCALE GENOMIC DNA]</scope>
</reference>
<dbReference type="PANTHER" id="PTHR44591">
    <property type="entry name" value="STRESS RESPONSE REGULATOR PROTEIN 1"/>
    <property type="match status" value="1"/>
</dbReference>
<dbReference type="Pfam" id="PF00072">
    <property type="entry name" value="Response_reg"/>
    <property type="match status" value="1"/>
</dbReference>
<dbReference type="SUPFAM" id="SSF52172">
    <property type="entry name" value="CheY-like"/>
    <property type="match status" value="1"/>
</dbReference>
<evidence type="ECO:0000256" key="2">
    <source>
        <dbReference type="ARBA" id="ARBA00023012"/>
    </source>
</evidence>
<proteinExistence type="predicted"/>
<dbReference type="PANTHER" id="PTHR44591:SF3">
    <property type="entry name" value="RESPONSE REGULATORY DOMAIN-CONTAINING PROTEIN"/>
    <property type="match status" value="1"/>
</dbReference>
<dbReference type="EMBL" id="MHPJ01000009">
    <property type="protein sequence ID" value="OGZ79109.1"/>
    <property type="molecule type" value="Genomic_DNA"/>
</dbReference>
<dbReference type="Gene3D" id="3.40.50.2300">
    <property type="match status" value="1"/>
</dbReference>
<feature type="domain" description="Response regulatory" evidence="7">
    <location>
        <begin position="7"/>
        <end position="123"/>
    </location>
</feature>
<protein>
    <recommendedName>
        <fullName evidence="7">Response regulatory domain-containing protein</fullName>
    </recommendedName>
</protein>
<dbReference type="Proteomes" id="UP000178650">
    <property type="component" value="Unassembled WGS sequence"/>
</dbReference>
<keyword evidence="1 6" id="KW-0597">Phosphoprotein</keyword>
<dbReference type="PROSITE" id="PS50110">
    <property type="entry name" value="RESPONSE_REGULATORY"/>
    <property type="match status" value="1"/>
</dbReference>
<dbReference type="FunFam" id="3.40.50.2300:FF:000001">
    <property type="entry name" value="DNA-binding response regulator PhoB"/>
    <property type="match status" value="1"/>
</dbReference>
<dbReference type="InterPro" id="IPR011006">
    <property type="entry name" value="CheY-like_superfamily"/>
</dbReference>
<evidence type="ECO:0000256" key="4">
    <source>
        <dbReference type="ARBA" id="ARBA00023125"/>
    </source>
</evidence>
<dbReference type="InterPro" id="IPR001789">
    <property type="entry name" value="Sig_transdc_resp-reg_receiver"/>
</dbReference>
<dbReference type="SMART" id="SM00448">
    <property type="entry name" value="REC"/>
    <property type="match status" value="1"/>
</dbReference>